<feature type="compositionally biased region" description="Basic and acidic residues" evidence="7">
    <location>
        <begin position="373"/>
        <end position="386"/>
    </location>
</feature>
<dbReference type="EMBL" id="JBAMMX010000006">
    <property type="protein sequence ID" value="KAK6938861.1"/>
    <property type="molecule type" value="Genomic_DNA"/>
</dbReference>
<evidence type="ECO:0000313" key="10">
    <source>
        <dbReference type="Proteomes" id="UP001370490"/>
    </source>
</evidence>
<evidence type="ECO:0000256" key="6">
    <source>
        <dbReference type="ARBA" id="ARBA00023242"/>
    </source>
</evidence>
<evidence type="ECO:0000256" key="7">
    <source>
        <dbReference type="SAM" id="MobiDB-lite"/>
    </source>
</evidence>
<dbReference type="InterPro" id="IPR036638">
    <property type="entry name" value="HLH_DNA-bd_sf"/>
</dbReference>
<evidence type="ECO:0000259" key="8">
    <source>
        <dbReference type="PROSITE" id="PS50888"/>
    </source>
</evidence>
<evidence type="ECO:0000256" key="3">
    <source>
        <dbReference type="ARBA" id="ARBA00023015"/>
    </source>
</evidence>
<reference evidence="9 10" key="1">
    <citation type="submission" date="2023-12" db="EMBL/GenBank/DDBJ databases">
        <title>A high-quality genome assembly for Dillenia turbinata (Dilleniales).</title>
        <authorList>
            <person name="Chanderbali A."/>
        </authorList>
    </citation>
    <scope>NUCLEOTIDE SEQUENCE [LARGE SCALE GENOMIC DNA]</scope>
    <source>
        <strain evidence="9">LSX21</strain>
        <tissue evidence="9">Leaf</tissue>
    </source>
</reference>
<dbReference type="Proteomes" id="UP001370490">
    <property type="component" value="Unassembled WGS sequence"/>
</dbReference>
<dbReference type="PANTHER" id="PTHR16223">
    <property type="entry name" value="TRANSCRIPTION FACTOR BHLH83-RELATED"/>
    <property type="match status" value="1"/>
</dbReference>
<dbReference type="SUPFAM" id="SSF47459">
    <property type="entry name" value="HLH, helix-loop-helix DNA-binding domain"/>
    <property type="match status" value="1"/>
</dbReference>
<keyword evidence="6" id="KW-0539">Nucleus</keyword>
<keyword evidence="3" id="KW-0805">Transcription regulation</keyword>
<proteinExistence type="predicted"/>
<sequence>MESANLHHQHQAQDQFVGSSSLATPSCYGVGSSLTHAWPPDNSLNGVNLNLNYEGLLLSSKLDSNSRQKNEALVHPPHFNTSMIQDLGFQWTTANQSGQDLQLSRIKDEFSTTTACLPNFTTDDTAKTIQHNSIVVEDQLLHLPSTDSYVKINNNNGLHQLPFGDYFNSGAQNSSPTFGGPMASLPSTRGGSYSQILPTTNVSNLSESSSSSSSFSRSLDMDLHALDLLTSARFSGGIGLPSNYNLGHYKDGLYFMQQSNQRLLDDPNKTSLFITNGGTEAKRPSSLVETKASQATAKKPRSESRTSCPPFKVRKEKLGDRIAALQQLVAPFGKTDTASVLMEAIGYIKFLQNQVETLSVPYMKSRTKACRPPQRDDGNEEPKQDLRSRGLCLVPLSCISYVTNDGGGPGVWPPP</sequence>
<accession>A0AAN8VZX3</accession>
<name>A0AAN8VZX3_9MAGN</name>
<dbReference type="CDD" id="cd11393">
    <property type="entry name" value="bHLH_AtbHLH_like"/>
    <property type="match status" value="1"/>
</dbReference>
<feature type="region of interest" description="Disordered" evidence="7">
    <location>
        <begin position="275"/>
        <end position="311"/>
    </location>
</feature>
<dbReference type="GO" id="GO:0046983">
    <property type="term" value="F:protein dimerization activity"/>
    <property type="evidence" value="ECO:0007669"/>
    <property type="project" value="InterPro"/>
</dbReference>
<dbReference type="PROSITE" id="PS50888">
    <property type="entry name" value="BHLH"/>
    <property type="match status" value="1"/>
</dbReference>
<evidence type="ECO:0000256" key="4">
    <source>
        <dbReference type="ARBA" id="ARBA00023125"/>
    </source>
</evidence>
<evidence type="ECO:0000256" key="5">
    <source>
        <dbReference type="ARBA" id="ARBA00023163"/>
    </source>
</evidence>
<evidence type="ECO:0000256" key="1">
    <source>
        <dbReference type="ARBA" id="ARBA00004123"/>
    </source>
</evidence>
<gene>
    <name evidence="9" type="ORF">RJ641_032369</name>
</gene>
<dbReference type="Gene3D" id="4.10.280.10">
    <property type="entry name" value="Helix-loop-helix DNA-binding domain"/>
    <property type="match status" value="1"/>
</dbReference>
<comment type="caution">
    <text evidence="9">The sequence shown here is derived from an EMBL/GenBank/DDBJ whole genome shotgun (WGS) entry which is preliminary data.</text>
</comment>
<evidence type="ECO:0000313" key="9">
    <source>
        <dbReference type="EMBL" id="KAK6938861.1"/>
    </source>
</evidence>
<feature type="region of interest" description="Disordered" evidence="7">
    <location>
        <begin position="366"/>
        <end position="386"/>
    </location>
</feature>
<feature type="domain" description="BHLH" evidence="8">
    <location>
        <begin position="302"/>
        <end position="351"/>
    </location>
</feature>
<dbReference type="PANTHER" id="PTHR16223:SF56">
    <property type="entry name" value="TRANSCRIPTION FACTOR BHLH110"/>
    <property type="match status" value="1"/>
</dbReference>
<feature type="compositionally biased region" description="Polar residues" evidence="7">
    <location>
        <begin position="287"/>
        <end position="296"/>
    </location>
</feature>
<dbReference type="GO" id="GO:0005634">
    <property type="term" value="C:nucleus"/>
    <property type="evidence" value="ECO:0007669"/>
    <property type="project" value="UniProtKB-SubCell"/>
</dbReference>
<dbReference type="InterPro" id="IPR045843">
    <property type="entry name" value="IND-like"/>
</dbReference>
<organism evidence="9 10">
    <name type="scientific">Dillenia turbinata</name>
    <dbReference type="NCBI Taxonomy" id="194707"/>
    <lineage>
        <taxon>Eukaryota</taxon>
        <taxon>Viridiplantae</taxon>
        <taxon>Streptophyta</taxon>
        <taxon>Embryophyta</taxon>
        <taxon>Tracheophyta</taxon>
        <taxon>Spermatophyta</taxon>
        <taxon>Magnoliopsida</taxon>
        <taxon>eudicotyledons</taxon>
        <taxon>Gunneridae</taxon>
        <taxon>Pentapetalae</taxon>
        <taxon>Dilleniales</taxon>
        <taxon>Dilleniaceae</taxon>
        <taxon>Dillenia</taxon>
    </lineage>
</organism>
<protein>
    <recommendedName>
        <fullName evidence="8">BHLH domain-containing protein</fullName>
    </recommendedName>
</protein>
<dbReference type="InterPro" id="IPR045239">
    <property type="entry name" value="bHLH95_bHLH"/>
</dbReference>
<dbReference type="FunFam" id="4.10.280.10:FF:000032">
    <property type="entry name" value="Transcription factor bHLH123 family"/>
    <property type="match status" value="1"/>
</dbReference>
<dbReference type="AlphaFoldDB" id="A0AAN8VZX3"/>
<comment type="subunit">
    <text evidence="2">Homodimer.</text>
</comment>
<keyword evidence="10" id="KW-1185">Reference proteome</keyword>
<keyword evidence="5" id="KW-0804">Transcription</keyword>
<evidence type="ECO:0000256" key="2">
    <source>
        <dbReference type="ARBA" id="ARBA00011738"/>
    </source>
</evidence>
<dbReference type="GO" id="GO:0000981">
    <property type="term" value="F:DNA-binding transcription factor activity, RNA polymerase II-specific"/>
    <property type="evidence" value="ECO:0007669"/>
    <property type="project" value="TreeGrafter"/>
</dbReference>
<keyword evidence="4" id="KW-0238">DNA-binding</keyword>
<comment type="subcellular location">
    <subcellularLocation>
        <location evidence="1">Nucleus</location>
    </subcellularLocation>
</comment>
<dbReference type="InterPro" id="IPR011598">
    <property type="entry name" value="bHLH_dom"/>
</dbReference>
<dbReference type="GO" id="GO:0000978">
    <property type="term" value="F:RNA polymerase II cis-regulatory region sequence-specific DNA binding"/>
    <property type="evidence" value="ECO:0007669"/>
    <property type="project" value="TreeGrafter"/>
</dbReference>